<keyword evidence="6" id="KW-1185">Reference proteome</keyword>
<sequence length="282" mass="31143">MSRHLHDVSMPFLRMERVSRYRHSPRFPWQKADPASAIFLDLSLSLQRRERVGLVGVSGCGKSTLLKTLLALDTPDSGAIHCDGQLVRPGSVRSLLWYRRRVQYIPQDPAGSLDPRQSVAALIAEPLKRLKSGENIWLCVRDAMDQVGLSADLLATPAGLLSGGQAQRVAIARALVTRPDFLLADEPISGLDLPLREQIKTLLRQVTLQNNMGLLMVSHDISMIAGLCERMLVMDDGRIIEDRPTADVLASPLHPHTHRLLTAIPSITTLNEFHVAANRVAI</sequence>
<feature type="domain" description="ABC transporter" evidence="4">
    <location>
        <begin position="13"/>
        <end position="261"/>
    </location>
</feature>
<dbReference type="InterPro" id="IPR027417">
    <property type="entry name" value="P-loop_NTPase"/>
</dbReference>
<name>A0ABX7UY41_9GAMM</name>
<evidence type="ECO:0000256" key="3">
    <source>
        <dbReference type="ARBA" id="ARBA00022840"/>
    </source>
</evidence>
<dbReference type="PROSITE" id="PS00211">
    <property type="entry name" value="ABC_TRANSPORTER_1"/>
    <property type="match status" value="1"/>
</dbReference>
<keyword evidence="3 5" id="KW-0067">ATP-binding</keyword>
<reference evidence="5 6" key="1">
    <citation type="submission" date="2020-03" db="EMBL/GenBank/DDBJ databases">
        <authorList>
            <person name="Bakhshi Ganjeh M."/>
        </authorList>
    </citation>
    <scope>NUCLEOTIDE SEQUENCE [LARGE SCALE GENOMIC DNA]</scope>
    <source>
        <strain evidence="6">Iran 50</strain>
    </source>
</reference>
<dbReference type="Proteomes" id="UP000671960">
    <property type="component" value="Chromosome"/>
</dbReference>
<dbReference type="InterPro" id="IPR003439">
    <property type="entry name" value="ABC_transporter-like_ATP-bd"/>
</dbReference>
<dbReference type="GO" id="GO:0005524">
    <property type="term" value="F:ATP binding"/>
    <property type="evidence" value="ECO:0007669"/>
    <property type="project" value="UniProtKB-KW"/>
</dbReference>
<evidence type="ECO:0000256" key="2">
    <source>
        <dbReference type="ARBA" id="ARBA00022741"/>
    </source>
</evidence>
<dbReference type="PROSITE" id="PS50893">
    <property type="entry name" value="ABC_TRANSPORTER_2"/>
    <property type="match status" value="1"/>
</dbReference>
<evidence type="ECO:0000313" key="5">
    <source>
        <dbReference type="EMBL" id="QTF09065.1"/>
    </source>
</evidence>
<proteinExistence type="predicted"/>
<dbReference type="Gene3D" id="3.40.50.300">
    <property type="entry name" value="P-loop containing nucleotide triphosphate hydrolases"/>
    <property type="match status" value="1"/>
</dbReference>
<dbReference type="Pfam" id="PF00005">
    <property type="entry name" value="ABC_tran"/>
    <property type="match status" value="1"/>
</dbReference>
<dbReference type="CDD" id="cd03257">
    <property type="entry name" value="ABC_NikE_OppD_transporters"/>
    <property type="match status" value="1"/>
</dbReference>
<keyword evidence="2" id="KW-0547">Nucleotide-binding</keyword>
<dbReference type="RefSeq" id="WP_208227415.1">
    <property type="nucleotide sequence ID" value="NZ_CP050854.1"/>
</dbReference>
<dbReference type="InterPro" id="IPR003593">
    <property type="entry name" value="AAA+_ATPase"/>
</dbReference>
<protein>
    <submittedName>
        <fullName evidence="5">ABC transporter ATP-binding protein</fullName>
    </submittedName>
</protein>
<dbReference type="EMBL" id="CP050854">
    <property type="protein sequence ID" value="QTF09065.1"/>
    <property type="molecule type" value="Genomic_DNA"/>
</dbReference>
<keyword evidence="1" id="KW-0813">Transport</keyword>
<dbReference type="SUPFAM" id="SSF52540">
    <property type="entry name" value="P-loop containing nucleoside triphosphate hydrolases"/>
    <property type="match status" value="1"/>
</dbReference>
<accession>A0ABX7UY41</accession>
<dbReference type="InterPro" id="IPR017871">
    <property type="entry name" value="ABC_transporter-like_CS"/>
</dbReference>
<dbReference type="SMART" id="SM00382">
    <property type="entry name" value="AAA"/>
    <property type="match status" value="1"/>
</dbReference>
<evidence type="ECO:0000313" key="6">
    <source>
        <dbReference type="Proteomes" id="UP000671960"/>
    </source>
</evidence>
<organism evidence="5 6">
    <name type="scientific">Brenneria izadpanahii</name>
    <dbReference type="NCBI Taxonomy" id="2722756"/>
    <lineage>
        <taxon>Bacteria</taxon>
        <taxon>Pseudomonadati</taxon>
        <taxon>Pseudomonadota</taxon>
        <taxon>Gammaproteobacteria</taxon>
        <taxon>Enterobacterales</taxon>
        <taxon>Pectobacteriaceae</taxon>
        <taxon>Brenneria</taxon>
    </lineage>
</organism>
<dbReference type="PANTHER" id="PTHR43776">
    <property type="entry name" value="TRANSPORT ATP-BINDING PROTEIN"/>
    <property type="match status" value="1"/>
</dbReference>
<dbReference type="InterPro" id="IPR050319">
    <property type="entry name" value="ABC_transp_ATP-bind"/>
</dbReference>
<gene>
    <name evidence="5" type="ORF">HC231_14995</name>
</gene>
<evidence type="ECO:0000259" key="4">
    <source>
        <dbReference type="PROSITE" id="PS50893"/>
    </source>
</evidence>
<evidence type="ECO:0000256" key="1">
    <source>
        <dbReference type="ARBA" id="ARBA00022448"/>
    </source>
</evidence>